<protein>
    <submittedName>
        <fullName evidence="2">Uncharacterized protein</fullName>
    </submittedName>
</protein>
<organism evidence="2 3">
    <name type="scientific">Morchella conica CCBAS932</name>
    <dbReference type="NCBI Taxonomy" id="1392247"/>
    <lineage>
        <taxon>Eukaryota</taxon>
        <taxon>Fungi</taxon>
        <taxon>Dikarya</taxon>
        <taxon>Ascomycota</taxon>
        <taxon>Pezizomycotina</taxon>
        <taxon>Pezizomycetes</taxon>
        <taxon>Pezizales</taxon>
        <taxon>Morchellaceae</taxon>
        <taxon>Morchella</taxon>
    </lineage>
</organism>
<sequence>MADTTDVPYSPPQYIVSRSVLDREQLISEFESFKQSLHYVSRAPEVVFERLIGNINETILSRLSKQRAAQLAERRELEKSNEALKARVAGFEAITLREKDQHAGRLAELQELGKTNTALKEKVANLETITTRQETQCATQLTEFKELERSNTALKEKVEALENVERTNAELEEKVKTLENVEGMNAELKEIVRALEEKVEVLEAEMRPFRAARDFKDVQCPQS</sequence>
<evidence type="ECO:0000256" key="1">
    <source>
        <dbReference type="SAM" id="Coils"/>
    </source>
</evidence>
<keyword evidence="1" id="KW-0175">Coiled coil</keyword>
<feature type="coiled-coil region" evidence="1">
    <location>
        <begin position="60"/>
        <end position="212"/>
    </location>
</feature>
<dbReference type="InParanoid" id="A0A3N4KY26"/>
<keyword evidence="3" id="KW-1185">Reference proteome</keyword>
<gene>
    <name evidence="2" type="ORF">P167DRAFT_546977</name>
</gene>
<name>A0A3N4KY26_9PEZI</name>
<reference evidence="2 3" key="1">
    <citation type="journal article" date="2018" name="Nat. Ecol. Evol.">
        <title>Pezizomycetes genomes reveal the molecular basis of ectomycorrhizal truffle lifestyle.</title>
        <authorList>
            <person name="Murat C."/>
            <person name="Payen T."/>
            <person name="Noel B."/>
            <person name="Kuo A."/>
            <person name="Morin E."/>
            <person name="Chen J."/>
            <person name="Kohler A."/>
            <person name="Krizsan K."/>
            <person name="Balestrini R."/>
            <person name="Da Silva C."/>
            <person name="Montanini B."/>
            <person name="Hainaut M."/>
            <person name="Levati E."/>
            <person name="Barry K.W."/>
            <person name="Belfiori B."/>
            <person name="Cichocki N."/>
            <person name="Clum A."/>
            <person name="Dockter R.B."/>
            <person name="Fauchery L."/>
            <person name="Guy J."/>
            <person name="Iotti M."/>
            <person name="Le Tacon F."/>
            <person name="Lindquist E.A."/>
            <person name="Lipzen A."/>
            <person name="Malagnac F."/>
            <person name="Mello A."/>
            <person name="Molinier V."/>
            <person name="Miyauchi S."/>
            <person name="Poulain J."/>
            <person name="Riccioni C."/>
            <person name="Rubini A."/>
            <person name="Sitrit Y."/>
            <person name="Splivallo R."/>
            <person name="Traeger S."/>
            <person name="Wang M."/>
            <person name="Zifcakova L."/>
            <person name="Wipf D."/>
            <person name="Zambonelli A."/>
            <person name="Paolocci F."/>
            <person name="Nowrousian M."/>
            <person name="Ottonello S."/>
            <person name="Baldrian P."/>
            <person name="Spatafora J.W."/>
            <person name="Henrissat B."/>
            <person name="Nagy L.G."/>
            <person name="Aury J.M."/>
            <person name="Wincker P."/>
            <person name="Grigoriev I.V."/>
            <person name="Bonfante P."/>
            <person name="Martin F.M."/>
        </authorList>
    </citation>
    <scope>NUCLEOTIDE SEQUENCE [LARGE SCALE GENOMIC DNA]</scope>
    <source>
        <strain evidence="2 3">CCBAS932</strain>
    </source>
</reference>
<evidence type="ECO:0000313" key="2">
    <source>
        <dbReference type="EMBL" id="RPB10665.1"/>
    </source>
</evidence>
<dbReference type="OrthoDB" id="10449729at2759"/>
<proteinExistence type="predicted"/>
<dbReference type="AlphaFoldDB" id="A0A3N4KY26"/>
<accession>A0A3N4KY26</accession>
<dbReference type="EMBL" id="ML119141">
    <property type="protein sequence ID" value="RPB10665.1"/>
    <property type="molecule type" value="Genomic_DNA"/>
</dbReference>
<dbReference type="Proteomes" id="UP000277580">
    <property type="component" value="Unassembled WGS sequence"/>
</dbReference>
<evidence type="ECO:0000313" key="3">
    <source>
        <dbReference type="Proteomes" id="UP000277580"/>
    </source>
</evidence>